<organism evidence="1 2">
    <name type="scientific">Desulfovibrio desulfuricans</name>
    <dbReference type="NCBI Taxonomy" id="876"/>
    <lineage>
        <taxon>Bacteria</taxon>
        <taxon>Pseudomonadati</taxon>
        <taxon>Thermodesulfobacteriota</taxon>
        <taxon>Desulfovibrionia</taxon>
        <taxon>Desulfovibrionales</taxon>
        <taxon>Desulfovibrionaceae</taxon>
        <taxon>Desulfovibrio</taxon>
    </lineage>
</organism>
<reference evidence="2" key="1">
    <citation type="submission" date="2016-11" db="EMBL/GenBank/DDBJ databases">
        <authorList>
            <person name="Jaros S."/>
            <person name="Januszkiewicz K."/>
            <person name="Wedrychowicz H."/>
        </authorList>
    </citation>
    <scope>NUCLEOTIDE SEQUENCE [LARGE SCALE GENOMIC DNA]</scope>
    <source>
        <strain evidence="2">DSM 7057</strain>
    </source>
</reference>
<dbReference type="EMBL" id="FPIW01000079">
    <property type="protein sequence ID" value="SFW71749.1"/>
    <property type="molecule type" value="Genomic_DNA"/>
</dbReference>
<name>A0AA94HV72_DESDE</name>
<dbReference type="RefSeq" id="WP_143142697.1">
    <property type="nucleotide sequence ID" value="NZ_FPIW01000079.1"/>
</dbReference>
<dbReference type="Proteomes" id="UP000182680">
    <property type="component" value="Unassembled WGS sequence"/>
</dbReference>
<comment type="caution">
    <text evidence="1">The sequence shown here is derived from an EMBL/GenBank/DDBJ whole genome shotgun (WGS) entry which is preliminary data.</text>
</comment>
<evidence type="ECO:0000313" key="1">
    <source>
        <dbReference type="EMBL" id="SFW71749.1"/>
    </source>
</evidence>
<dbReference type="AlphaFoldDB" id="A0AA94HV72"/>
<proteinExistence type="predicted"/>
<gene>
    <name evidence="1" type="ORF">SAMN02910291_02698</name>
</gene>
<sequence length="83" mass="9116">MPEVLSGRPVKALAGSTLEIFSCYFFQEGRQIFLPIYRPLSLLIPKMAAKISLPELDPAHGVIVSCKNVKIISYSEAGGEKSY</sequence>
<accession>A0AA94HV72</accession>
<protein>
    <submittedName>
        <fullName evidence="1">Uncharacterized protein</fullName>
    </submittedName>
</protein>
<evidence type="ECO:0000313" key="2">
    <source>
        <dbReference type="Proteomes" id="UP000182680"/>
    </source>
</evidence>